<dbReference type="AlphaFoldDB" id="A0AA42B7G9"/>
<dbReference type="Pfam" id="PF04403">
    <property type="entry name" value="PqiA"/>
    <property type="match status" value="1"/>
</dbReference>
<protein>
    <submittedName>
        <fullName evidence="8">Paraquat-inducible protein A</fullName>
    </submittedName>
</protein>
<evidence type="ECO:0000313" key="9">
    <source>
        <dbReference type="Proteomes" id="UP001165393"/>
    </source>
</evidence>
<proteinExistence type="predicted"/>
<evidence type="ECO:0000256" key="7">
    <source>
        <dbReference type="SAM" id="Phobius"/>
    </source>
</evidence>
<keyword evidence="4 7" id="KW-0812">Transmembrane</keyword>
<dbReference type="EMBL" id="JAMQGP010000003">
    <property type="protein sequence ID" value="MCM2679975.1"/>
    <property type="molecule type" value="Genomic_DNA"/>
</dbReference>
<dbReference type="PANTHER" id="PTHR30462:SF1">
    <property type="entry name" value="INTERMEMBRANE TRANSPORT PROTEIN YEBS"/>
    <property type="match status" value="1"/>
</dbReference>
<gene>
    <name evidence="8" type="ORF">NAF29_09885</name>
</gene>
<sequence length="204" mass="22662">MASAYERGLVVCHCCNKLCEHIEIDVGHVACPRCETKLYQRSPNSLQRTWACLIAALILFLPANIYPISYFTKSGTVQEDTIMSGVIALAAADMLPIALIVFTASIAIPFAKIIGLSFILISLKFNILRNRKSRLRMYHAIEWIGKWSMLDLFVISIMATLVNLGQILDFSCGPAATAFAMVILLTVLATESFDTRLIWDDVND</sequence>
<feature type="transmembrane region" description="Helical" evidence="7">
    <location>
        <begin position="174"/>
        <end position="190"/>
    </location>
</feature>
<dbReference type="PANTHER" id="PTHR30462">
    <property type="entry name" value="INTERMEMBRANE TRANSPORT PROTEIN PQIB-RELATED"/>
    <property type="match status" value="1"/>
</dbReference>
<dbReference type="InterPro" id="IPR051800">
    <property type="entry name" value="PqiA-PqiB_transport"/>
</dbReference>
<keyword evidence="3" id="KW-0997">Cell inner membrane</keyword>
<keyword evidence="6 7" id="KW-0472">Membrane</keyword>
<comment type="caution">
    <text evidence="8">The sequence shown here is derived from an EMBL/GenBank/DDBJ whole genome shotgun (WGS) entry which is preliminary data.</text>
</comment>
<keyword evidence="5 7" id="KW-1133">Transmembrane helix</keyword>
<evidence type="ECO:0000256" key="2">
    <source>
        <dbReference type="ARBA" id="ARBA00022475"/>
    </source>
</evidence>
<feature type="transmembrane region" description="Helical" evidence="7">
    <location>
        <begin position="48"/>
        <end position="70"/>
    </location>
</feature>
<keyword evidence="2" id="KW-1003">Cell membrane</keyword>
<evidence type="ECO:0000256" key="4">
    <source>
        <dbReference type="ARBA" id="ARBA00022692"/>
    </source>
</evidence>
<feature type="transmembrane region" description="Helical" evidence="7">
    <location>
        <begin position="110"/>
        <end position="128"/>
    </location>
</feature>
<evidence type="ECO:0000256" key="3">
    <source>
        <dbReference type="ARBA" id="ARBA00022519"/>
    </source>
</evidence>
<evidence type="ECO:0000313" key="8">
    <source>
        <dbReference type="EMBL" id="MCM2679975.1"/>
    </source>
</evidence>
<feature type="transmembrane region" description="Helical" evidence="7">
    <location>
        <begin position="149"/>
        <end position="168"/>
    </location>
</feature>
<dbReference type="Proteomes" id="UP001165393">
    <property type="component" value="Unassembled WGS sequence"/>
</dbReference>
<reference evidence="8 9" key="1">
    <citation type="journal article" date="2013" name="Antonie Van Leeuwenhoek">
        <title>Echinimonas agarilytica gen. nov., sp. nov., a new gammaproteobacterium isolated from the sea urchin Strongylocentrotus intermedius.</title>
        <authorList>
            <person name="Nedashkovskaya O.I."/>
            <person name="Stenkova A.M."/>
            <person name="Zhukova N.V."/>
            <person name="Van Trappen S."/>
            <person name="Lee J.S."/>
            <person name="Kim S.B."/>
        </authorList>
    </citation>
    <scope>NUCLEOTIDE SEQUENCE [LARGE SCALE GENOMIC DNA]</scope>
    <source>
        <strain evidence="8 9">KMM 6351</strain>
    </source>
</reference>
<evidence type="ECO:0000256" key="1">
    <source>
        <dbReference type="ARBA" id="ARBA00004533"/>
    </source>
</evidence>
<dbReference type="InterPro" id="IPR007498">
    <property type="entry name" value="PqiA-like"/>
</dbReference>
<evidence type="ECO:0000256" key="6">
    <source>
        <dbReference type="ARBA" id="ARBA00023136"/>
    </source>
</evidence>
<dbReference type="GO" id="GO:0005886">
    <property type="term" value="C:plasma membrane"/>
    <property type="evidence" value="ECO:0007669"/>
    <property type="project" value="UniProtKB-SubCell"/>
</dbReference>
<comment type="subcellular location">
    <subcellularLocation>
        <location evidence="1">Cell inner membrane</location>
    </subcellularLocation>
</comment>
<dbReference type="RefSeq" id="WP_251261384.1">
    <property type="nucleotide sequence ID" value="NZ_JAMQGP010000003.1"/>
</dbReference>
<accession>A0AA42B7G9</accession>
<name>A0AA42B7G9_9GAMM</name>
<evidence type="ECO:0000256" key="5">
    <source>
        <dbReference type="ARBA" id="ARBA00022989"/>
    </source>
</evidence>
<organism evidence="8 9">
    <name type="scientific">Echinimonas agarilytica</name>
    <dbReference type="NCBI Taxonomy" id="1215918"/>
    <lineage>
        <taxon>Bacteria</taxon>
        <taxon>Pseudomonadati</taxon>
        <taxon>Pseudomonadota</taxon>
        <taxon>Gammaproteobacteria</taxon>
        <taxon>Alteromonadales</taxon>
        <taxon>Echinimonadaceae</taxon>
        <taxon>Echinimonas</taxon>
    </lineage>
</organism>
<keyword evidence="9" id="KW-1185">Reference proteome</keyword>